<sequence>MSQMGSDTSSGEAVPSSSASSRRDGSDMTVPATPPIANPHADDNTASSTPHSASVMDGPPGASQKSAAPWPSSSMTEYAPAPTSSVPHFSSQTLPDSQEPASFAGGDTRLDAEMRSNGTTSHGDANGEAGRPLWQLSALAAAQERVDHDDAAAGSRKRMANGEVKTRSRSNSPIKSHARSISAISMGSMGSHISDMSADLKTRLAYAMMKVHNGWQSRSLDEVESLASQAASPASSNSTLPRRQSSSTSPRPPPTSAAQVHFAPNPVESRRKSHSPPIRPGKPSLAPPAPIQPSLSSRSGNSRRNTISRHPPALLTHSHSASATGSYSPRQRLDVGAMPSSQPSRPPEGMIYSPHQNVREQDAIETLLFMSSPNNSSNLRHAFSPSVSPAPQQGLLHETTHRSTPPSAGFRKGLPVQRPAVPQRRGVGLDRSPVMGPPGSPMELDSPQQRQQQQQHQPYRSANTWTPKRRANGASGHLRGALSLPTGLDLSNGRARQRLRDEDIDLILDRAADDSSDDEEIQLPPRRNGVTGAIGI</sequence>
<dbReference type="PANTHER" id="PTHR28246">
    <property type="entry name" value="G1-SPECIFIC TRANSCRIPTIONAL REPRESSOR WHI5-RELATED"/>
    <property type="match status" value="1"/>
</dbReference>
<proteinExistence type="inferred from homology"/>
<feature type="region of interest" description="Disordered" evidence="9">
    <location>
        <begin position="226"/>
        <end position="353"/>
    </location>
</feature>
<keyword evidence="5" id="KW-0678">Repressor</keyword>
<dbReference type="Pfam" id="PF08528">
    <property type="entry name" value="Whi5"/>
    <property type="match status" value="1"/>
</dbReference>
<dbReference type="InterPro" id="IPR039198">
    <property type="entry name" value="Srl3/Whi5"/>
</dbReference>
<dbReference type="InterPro" id="IPR013734">
    <property type="entry name" value="TF_Nrm1/Whi5"/>
</dbReference>
<dbReference type="GO" id="GO:0000082">
    <property type="term" value="P:G1/S transition of mitotic cell cycle"/>
    <property type="evidence" value="ECO:0007669"/>
    <property type="project" value="InterPro"/>
</dbReference>
<feature type="compositionally biased region" description="Low complexity" evidence="9">
    <location>
        <begin position="448"/>
        <end position="457"/>
    </location>
</feature>
<feature type="compositionally biased region" description="Polar residues" evidence="9">
    <location>
        <begin position="317"/>
        <end position="329"/>
    </location>
</feature>
<dbReference type="GO" id="GO:0033309">
    <property type="term" value="C:SBF transcription complex"/>
    <property type="evidence" value="ECO:0007669"/>
    <property type="project" value="TreeGrafter"/>
</dbReference>
<comment type="subcellular location">
    <subcellularLocation>
        <location evidence="2">Cytoplasm</location>
    </subcellularLocation>
    <subcellularLocation>
        <location evidence="1">Nucleus</location>
    </subcellularLocation>
</comment>
<evidence type="ECO:0000313" key="10">
    <source>
        <dbReference type="EMBL" id="PMB71553.1"/>
    </source>
</evidence>
<evidence type="ECO:0008006" key="12">
    <source>
        <dbReference type="Google" id="ProtNLM"/>
    </source>
</evidence>
<evidence type="ECO:0000256" key="7">
    <source>
        <dbReference type="ARBA" id="ARBA00023163"/>
    </source>
</evidence>
<evidence type="ECO:0000256" key="3">
    <source>
        <dbReference type="ARBA" id="ARBA00006922"/>
    </source>
</evidence>
<evidence type="ECO:0000256" key="4">
    <source>
        <dbReference type="ARBA" id="ARBA00022490"/>
    </source>
</evidence>
<comment type="similarity">
    <text evidence="3">Belongs to the WHI5/NRM1 family.</text>
</comment>
<organism evidence="10 11">
    <name type="scientific">Beauveria bassiana</name>
    <name type="common">White muscardine disease fungus</name>
    <name type="synonym">Tritirachium shiotae</name>
    <dbReference type="NCBI Taxonomy" id="176275"/>
    <lineage>
        <taxon>Eukaryota</taxon>
        <taxon>Fungi</taxon>
        <taxon>Dikarya</taxon>
        <taxon>Ascomycota</taxon>
        <taxon>Pezizomycotina</taxon>
        <taxon>Sordariomycetes</taxon>
        <taxon>Hypocreomycetidae</taxon>
        <taxon>Hypocreales</taxon>
        <taxon>Cordycipitaceae</taxon>
        <taxon>Beauveria</taxon>
    </lineage>
</organism>
<dbReference type="GO" id="GO:0003712">
    <property type="term" value="F:transcription coregulator activity"/>
    <property type="evidence" value="ECO:0007669"/>
    <property type="project" value="TreeGrafter"/>
</dbReference>
<reference evidence="10 11" key="1">
    <citation type="journal article" date="2016" name="Appl. Microbiol. Biotechnol.">
        <title>Characterization of T-DNA insertion mutants with decreased virulence in the entomopathogenic fungus Beauveria bassiana JEF-007.</title>
        <authorList>
            <person name="Kim S."/>
            <person name="Lee S.J."/>
            <person name="Nai Y.S."/>
            <person name="Yu J.S."/>
            <person name="Lee M.R."/>
            <person name="Yang Y.T."/>
            <person name="Kim J.S."/>
        </authorList>
    </citation>
    <scope>NUCLEOTIDE SEQUENCE [LARGE SCALE GENOMIC DNA]</scope>
    <source>
        <strain evidence="10 11">JEF-007</strain>
    </source>
</reference>
<feature type="compositionally biased region" description="Pro residues" evidence="9">
    <location>
        <begin position="277"/>
        <end position="291"/>
    </location>
</feature>
<feature type="region of interest" description="Disordered" evidence="9">
    <location>
        <begin position="1"/>
        <end position="132"/>
    </location>
</feature>
<feature type="region of interest" description="Disordered" evidence="9">
    <location>
        <begin position="510"/>
        <end position="536"/>
    </location>
</feature>
<gene>
    <name evidence="10" type="ORF">BM221_001643</name>
</gene>
<protein>
    <recommendedName>
        <fullName evidence="12">Cyclin-dependent kinase</fullName>
    </recommendedName>
</protein>
<dbReference type="PANTHER" id="PTHR28246:SF1">
    <property type="entry name" value="G1-SPECIFIC TRANSCRIPTIONAL REPRESSOR WHI5-RELATED"/>
    <property type="match status" value="1"/>
</dbReference>
<evidence type="ECO:0000256" key="8">
    <source>
        <dbReference type="ARBA" id="ARBA00023242"/>
    </source>
</evidence>
<name>A0A2N6NWA6_BEABA</name>
<evidence type="ECO:0000256" key="6">
    <source>
        <dbReference type="ARBA" id="ARBA00023015"/>
    </source>
</evidence>
<dbReference type="Proteomes" id="UP000235728">
    <property type="component" value="Unassembled WGS sequence"/>
</dbReference>
<dbReference type="EMBL" id="MRVG01000002">
    <property type="protein sequence ID" value="PMB71553.1"/>
    <property type="molecule type" value="Genomic_DNA"/>
</dbReference>
<keyword evidence="7" id="KW-0804">Transcription</keyword>
<feature type="compositionally biased region" description="Polar residues" evidence="9">
    <location>
        <begin position="63"/>
        <end position="100"/>
    </location>
</feature>
<evidence type="ECO:0000256" key="1">
    <source>
        <dbReference type="ARBA" id="ARBA00004123"/>
    </source>
</evidence>
<feature type="compositionally biased region" description="Low complexity" evidence="9">
    <location>
        <begin position="226"/>
        <end position="249"/>
    </location>
</feature>
<feature type="region of interest" description="Disordered" evidence="9">
    <location>
        <begin position="376"/>
        <end position="480"/>
    </location>
</feature>
<keyword evidence="6" id="KW-0805">Transcription regulation</keyword>
<comment type="caution">
    <text evidence="10">The sequence shown here is derived from an EMBL/GenBank/DDBJ whole genome shotgun (WGS) entry which is preliminary data.</text>
</comment>
<feature type="compositionally biased region" description="Low complexity" evidence="9">
    <location>
        <begin position="294"/>
        <end position="309"/>
    </location>
</feature>
<dbReference type="AlphaFoldDB" id="A0A2N6NWA6"/>
<accession>A0A2N6NWA6</accession>
<dbReference type="GO" id="GO:0005737">
    <property type="term" value="C:cytoplasm"/>
    <property type="evidence" value="ECO:0007669"/>
    <property type="project" value="UniProtKB-SubCell"/>
</dbReference>
<feature type="compositionally biased region" description="Low complexity" evidence="9">
    <location>
        <begin position="9"/>
        <end position="20"/>
    </location>
</feature>
<dbReference type="OMA" id="TIHRRQG"/>
<keyword evidence="8" id="KW-0539">Nucleus</keyword>
<keyword evidence="4" id="KW-0963">Cytoplasm</keyword>
<evidence type="ECO:0000256" key="5">
    <source>
        <dbReference type="ARBA" id="ARBA00022491"/>
    </source>
</evidence>
<evidence type="ECO:0000256" key="9">
    <source>
        <dbReference type="SAM" id="MobiDB-lite"/>
    </source>
</evidence>
<feature type="compositionally biased region" description="Polar residues" evidence="9">
    <location>
        <begin position="376"/>
        <end position="391"/>
    </location>
</feature>
<feature type="region of interest" description="Disordered" evidence="9">
    <location>
        <begin position="145"/>
        <end position="178"/>
    </location>
</feature>
<evidence type="ECO:0000313" key="11">
    <source>
        <dbReference type="Proteomes" id="UP000235728"/>
    </source>
</evidence>
<evidence type="ECO:0000256" key="2">
    <source>
        <dbReference type="ARBA" id="ARBA00004496"/>
    </source>
</evidence>